<gene>
    <name evidence="2" type="ORF">DV451_002947</name>
</gene>
<organism evidence="2 3">
    <name type="scientific">Geotrichum candidum</name>
    <name type="common">Oospora lactis</name>
    <name type="synonym">Dipodascus geotrichum</name>
    <dbReference type="NCBI Taxonomy" id="1173061"/>
    <lineage>
        <taxon>Eukaryota</taxon>
        <taxon>Fungi</taxon>
        <taxon>Dikarya</taxon>
        <taxon>Ascomycota</taxon>
        <taxon>Saccharomycotina</taxon>
        <taxon>Dipodascomycetes</taxon>
        <taxon>Dipodascales</taxon>
        <taxon>Dipodascaceae</taxon>
        <taxon>Geotrichum</taxon>
    </lineage>
</organism>
<reference evidence="2" key="2">
    <citation type="submission" date="2020-01" db="EMBL/GenBank/DDBJ databases">
        <authorList>
            <person name="Perkins V."/>
            <person name="Lessard M.-H."/>
            <person name="Dugat-Bony E."/>
            <person name="Frenette M."/>
            <person name="Labrie S."/>
        </authorList>
    </citation>
    <scope>NUCLEOTIDE SEQUENCE</scope>
    <source>
        <strain evidence="2">LMA-70</strain>
    </source>
</reference>
<dbReference type="InterPro" id="IPR012675">
    <property type="entry name" value="Beta-grasp_dom_sf"/>
</dbReference>
<dbReference type="Proteomes" id="UP000750522">
    <property type="component" value="Unassembled WGS sequence"/>
</dbReference>
<evidence type="ECO:0000313" key="3">
    <source>
        <dbReference type="Proteomes" id="UP000750522"/>
    </source>
</evidence>
<dbReference type="GO" id="GO:0006777">
    <property type="term" value="P:Mo-molybdopterin cofactor biosynthetic process"/>
    <property type="evidence" value="ECO:0007669"/>
    <property type="project" value="InterPro"/>
</dbReference>
<dbReference type="GO" id="GO:0000166">
    <property type="term" value="F:nucleotide binding"/>
    <property type="evidence" value="ECO:0007669"/>
    <property type="project" value="UniProtKB-KW"/>
</dbReference>
<protein>
    <recommendedName>
        <fullName evidence="4">Molybdopterin synthase sulfur carrier subunit</fullName>
    </recommendedName>
</protein>
<dbReference type="InterPro" id="IPR044672">
    <property type="entry name" value="MOCS2A"/>
</dbReference>
<dbReference type="GO" id="GO:1990133">
    <property type="term" value="C:molybdopterin adenylyltransferase complex"/>
    <property type="evidence" value="ECO:0007669"/>
    <property type="project" value="TreeGrafter"/>
</dbReference>
<evidence type="ECO:0000313" key="2">
    <source>
        <dbReference type="EMBL" id="KAF5099548.1"/>
    </source>
</evidence>
<dbReference type="InterPro" id="IPR003749">
    <property type="entry name" value="ThiS/MoaD-like"/>
</dbReference>
<dbReference type="CDD" id="cd00754">
    <property type="entry name" value="Ubl_MoaD"/>
    <property type="match status" value="1"/>
</dbReference>
<reference evidence="2" key="1">
    <citation type="journal article" date="2020" name="Front. Microbiol.">
        <title>Phenotypic and Genetic Characterization of the Cheese Ripening Yeast Geotrichum candidum.</title>
        <authorList>
            <person name="Perkins V."/>
            <person name="Vignola S."/>
            <person name="Lessard M.H."/>
            <person name="Plante P.L."/>
            <person name="Corbeil J."/>
            <person name="Dugat-Bony E."/>
            <person name="Frenette M."/>
            <person name="Labrie S."/>
        </authorList>
    </citation>
    <scope>NUCLEOTIDE SEQUENCE</scope>
    <source>
        <strain evidence="2">LMA-70</strain>
    </source>
</reference>
<accession>A0A9P5G5A4</accession>
<evidence type="ECO:0008006" key="4">
    <source>
        <dbReference type="Google" id="ProtNLM"/>
    </source>
</evidence>
<comment type="caution">
    <text evidence="2">The sequence shown here is derived from an EMBL/GenBank/DDBJ whole genome shotgun (WGS) entry which is preliminary data.</text>
</comment>
<evidence type="ECO:0000256" key="1">
    <source>
        <dbReference type="ARBA" id="ARBA00022741"/>
    </source>
</evidence>
<name>A0A9P5G5A4_GEOCN</name>
<keyword evidence="1" id="KW-0547">Nucleotide-binding</keyword>
<dbReference type="Pfam" id="PF02597">
    <property type="entry name" value="ThiS"/>
    <property type="match status" value="1"/>
</dbReference>
<dbReference type="AlphaFoldDB" id="A0A9P5G5A4"/>
<dbReference type="PANTHER" id="PTHR33359:SF1">
    <property type="entry name" value="MOLYBDOPTERIN SYNTHASE SULFUR CARRIER SUBUNIT"/>
    <property type="match status" value="1"/>
</dbReference>
<proteinExistence type="predicted"/>
<dbReference type="PANTHER" id="PTHR33359">
    <property type="entry name" value="MOLYBDOPTERIN SYNTHASE SULFUR CARRIER SUBUNIT"/>
    <property type="match status" value="1"/>
</dbReference>
<sequence length="89" mass="9270">MESSTTFTVLYFGPMTELTGVRTEPVDAVAVPTVGALLEHLRGQYAAVAELDALLNTCAVAVNMDYVEGRDVTIAAGDEVAIIPPVSSG</sequence>
<dbReference type="InterPro" id="IPR016155">
    <property type="entry name" value="Mopterin_synth/thiamin_S_b"/>
</dbReference>
<dbReference type="EMBL" id="QQZK01000058">
    <property type="protein sequence ID" value="KAF5099548.1"/>
    <property type="molecule type" value="Genomic_DNA"/>
</dbReference>
<dbReference type="Gene3D" id="3.10.20.30">
    <property type="match status" value="1"/>
</dbReference>
<dbReference type="SUPFAM" id="SSF54285">
    <property type="entry name" value="MoaD/ThiS"/>
    <property type="match status" value="1"/>
</dbReference>